<comment type="caution">
    <text evidence="6">The sequence shown here is derived from an EMBL/GenBank/DDBJ whole genome shotgun (WGS) entry which is preliminary data.</text>
</comment>
<dbReference type="PANTHER" id="PTHR24201">
    <property type="entry name" value="ANK_REP_REGION DOMAIN-CONTAINING PROTEIN"/>
    <property type="match status" value="1"/>
</dbReference>
<sequence length="270" mass="30046">MEEDIPWTTKRRARARKLGILILDACLVGTGGDSESANQTSAKIQEHTSRTSFDLRCDIIDLRGAENLPELKQIKNKAAACKDLMDVPVVRETYLPFEYHQQRFFESSSQGKPEVEKSLEDGGDPNTWDQVKITGADINFKDRLDSTAVHWACRGGSIAAPKVLQDRGADINVKDKLLSSPLHVATRTGHSDMVQHLLASEIDINAKDREGDTALHDAVRLNRFKIVKVLIVAGANMQIKNAETLERLEQMREVGLVGQTHEDSFGFIKT</sequence>
<reference evidence="6" key="1">
    <citation type="submission" date="2021-02" db="EMBL/GenBank/DDBJ databases">
        <title>Comparative genomics reveals that relaxation of natural selection precedes convergent phenotypic evolution of cavefish.</title>
        <authorList>
            <person name="Peng Z."/>
        </authorList>
    </citation>
    <scope>NUCLEOTIDE SEQUENCE</scope>
    <source>
        <tissue evidence="6">Muscle</tissue>
    </source>
</reference>
<dbReference type="InterPro" id="IPR002110">
    <property type="entry name" value="Ankyrin_rpt"/>
</dbReference>
<dbReference type="Proteomes" id="UP001059041">
    <property type="component" value="Linkage Group LG9"/>
</dbReference>
<keyword evidence="7" id="KW-1185">Reference proteome</keyword>
<feature type="signal peptide" evidence="5">
    <location>
        <begin position="1"/>
        <end position="32"/>
    </location>
</feature>
<dbReference type="Pfam" id="PF12796">
    <property type="entry name" value="Ank_2"/>
    <property type="match status" value="1"/>
</dbReference>
<evidence type="ECO:0000313" key="6">
    <source>
        <dbReference type="EMBL" id="KAI7805730.1"/>
    </source>
</evidence>
<feature type="repeat" description="ANK" evidence="3">
    <location>
        <begin position="177"/>
        <end position="209"/>
    </location>
</feature>
<dbReference type="PROSITE" id="PS50297">
    <property type="entry name" value="ANK_REP_REGION"/>
    <property type="match status" value="3"/>
</dbReference>
<dbReference type="Gene3D" id="1.25.40.20">
    <property type="entry name" value="Ankyrin repeat-containing domain"/>
    <property type="match status" value="1"/>
</dbReference>
<feature type="repeat" description="ANK" evidence="3">
    <location>
        <begin position="210"/>
        <end position="242"/>
    </location>
</feature>
<feature type="repeat" description="ANK" evidence="3">
    <location>
        <begin position="144"/>
        <end position="176"/>
    </location>
</feature>
<dbReference type="PROSITE" id="PS50088">
    <property type="entry name" value="ANK_REPEAT"/>
    <property type="match status" value="3"/>
</dbReference>
<evidence type="ECO:0000256" key="4">
    <source>
        <dbReference type="SAM" id="MobiDB-lite"/>
    </source>
</evidence>
<dbReference type="PANTHER" id="PTHR24201:SF2">
    <property type="entry name" value="ANKYRIN REPEAT DOMAIN-CONTAINING PROTEIN 42"/>
    <property type="match status" value="1"/>
</dbReference>
<evidence type="ECO:0000256" key="5">
    <source>
        <dbReference type="SAM" id="SignalP"/>
    </source>
</evidence>
<organism evidence="6 7">
    <name type="scientific">Triplophysa rosa</name>
    <name type="common">Cave loach</name>
    <dbReference type="NCBI Taxonomy" id="992332"/>
    <lineage>
        <taxon>Eukaryota</taxon>
        <taxon>Metazoa</taxon>
        <taxon>Chordata</taxon>
        <taxon>Craniata</taxon>
        <taxon>Vertebrata</taxon>
        <taxon>Euteleostomi</taxon>
        <taxon>Actinopterygii</taxon>
        <taxon>Neopterygii</taxon>
        <taxon>Teleostei</taxon>
        <taxon>Ostariophysi</taxon>
        <taxon>Cypriniformes</taxon>
        <taxon>Nemacheilidae</taxon>
        <taxon>Triplophysa</taxon>
    </lineage>
</organism>
<dbReference type="InterPro" id="IPR050776">
    <property type="entry name" value="Ank_Repeat/CDKN_Inhibitor"/>
</dbReference>
<dbReference type="GO" id="GO:0005634">
    <property type="term" value="C:nucleus"/>
    <property type="evidence" value="ECO:0007669"/>
    <property type="project" value="TreeGrafter"/>
</dbReference>
<evidence type="ECO:0000256" key="1">
    <source>
        <dbReference type="ARBA" id="ARBA00022737"/>
    </source>
</evidence>
<dbReference type="SUPFAM" id="SSF48403">
    <property type="entry name" value="Ankyrin repeat"/>
    <property type="match status" value="1"/>
</dbReference>
<protein>
    <submittedName>
        <fullName evidence="6">Ankyrin repeat domain-containing protein 2-like</fullName>
    </submittedName>
</protein>
<feature type="chain" id="PRO_5040876601" evidence="5">
    <location>
        <begin position="33"/>
        <end position="270"/>
    </location>
</feature>
<keyword evidence="5" id="KW-0732">Signal</keyword>
<dbReference type="AlphaFoldDB" id="A0A9W7WP45"/>
<name>A0A9W7WP45_TRIRA</name>
<keyword evidence="2 3" id="KW-0040">ANK repeat</keyword>
<keyword evidence="1" id="KW-0677">Repeat</keyword>
<evidence type="ECO:0000313" key="7">
    <source>
        <dbReference type="Proteomes" id="UP001059041"/>
    </source>
</evidence>
<proteinExistence type="predicted"/>
<evidence type="ECO:0000256" key="2">
    <source>
        <dbReference type="ARBA" id="ARBA00023043"/>
    </source>
</evidence>
<evidence type="ECO:0000256" key="3">
    <source>
        <dbReference type="PROSITE-ProRule" id="PRU00023"/>
    </source>
</evidence>
<feature type="region of interest" description="Disordered" evidence="4">
    <location>
        <begin position="106"/>
        <end position="128"/>
    </location>
</feature>
<gene>
    <name evidence="6" type="ORF">IRJ41_017266</name>
</gene>
<dbReference type="SMART" id="SM00248">
    <property type="entry name" value="ANK"/>
    <property type="match status" value="3"/>
</dbReference>
<dbReference type="InterPro" id="IPR036770">
    <property type="entry name" value="Ankyrin_rpt-contain_sf"/>
</dbReference>
<accession>A0A9W7WP45</accession>
<dbReference type="EMBL" id="JAFHDT010000009">
    <property type="protein sequence ID" value="KAI7805730.1"/>
    <property type="molecule type" value="Genomic_DNA"/>
</dbReference>